<dbReference type="RefSeq" id="WP_046085807.1">
    <property type="nucleotide sequence ID" value="NZ_LAKD02000057.1"/>
</dbReference>
<feature type="region of interest" description="Disordered" evidence="1">
    <location>
        <begin position="173"/>
        <end position="193"/>
    </location>
</feature>
<evidence type="ECO:0000313" key="3">
    <source>
        <dbReference type="Proteomes" id="UP000033615"/>
    </source>
</evidence>
<comment type="caution">
    <text evidence="2">The sequence shown here is derived from an EMBL/GenBank/DDBJ whole genome shotgun (WGS) entry which is preliminary data.</text>
</comment>
<evidence type="ECO:0000256" key="1">
    <source>
        <dbReference type="SAM" id="MobiDB-lite"/>
    </source>
</evidence>
<dbReference type="EMBL" id="LAKD02000057">
    <property type="protein sequence ID" value="OPF76709.1"/>
    <property type="molecule type" value="Genomic_DNA"/>
</dbReference>
<dbReference type="Proteomes" id="UP000033615">
    <property type="component" value="Unassembled WGS sequence"/>
</dbReference>
<accession>A0A1V4D1E6</accession>
<sequence>MDAHAAHGSAGLIIRDLIVAVGRKGTERILIPGLNLTLEEGETVALSAPRAAASALLLVFGRRLRARYGWIAVQGRVGRTAPVRPTVPRGLCLRPPGMAPPPGTAVCVVDARRRRTPGTDRTGASHDRAAPVGALPRRRVTTLVIVEHGRPESDMPLAERWVDAAGGSLPADAAHCQGTARTPEGGRAGWLSA</sequence>
<gene>
    <name evidence="2" type="ORF">VT50_0222960</name>
</gene>
<protein>
    <submittedName>
        <fullName evidence="2">Uncharacterized protein</fullName>
    </submittedName>
</protein>
<name>A0A1V4D1E6_9ACTN</name>
<dbReference type="AlphaFoldDB" id="A0A1V4D1E6"/>
<evidence type="ECO:0000313" key="2">
    <source>
        <dbReference type="EMBL" id="OPF76709.1"/>
    </source>
</evidence>
<keyword evidence="3" id="KW-1185">Reference proteome</keyword>
<proteinExistence type="predicted"/>
<reference evidence="2" key="1">
    <citation type="submission" date="2016-12" db="EMBL/GenBank/DDBJ databases">
        <title>Genome sequence of Streptomyces antioxidans MUSC 164.</title>
        <authorList>
            <person name="Lee L.-H."/>
            <person name="Ser H.-L."/>
        </authorList>
    </citation>
    <scope>NUCLEOTIDE SEQUENCE [LARGE SCALE GENOMIC DNA]</scope>
    <source>
        <strain evidence="2">MUSC 164</strain>
    </source>
</reference>
<organism evidence="2 3">
    <name type="scientific">Streptomyces antioxidans</name>
    <dbReference type="NCBI Taxonomy" id="1507734"/>
    <lineage>
        <taxon>Bacteria</taxon>
        <taxon>Bacillati</taxon>
        <taxon>Actinomycetota</taxon>
        <taxon>Actinomycetes</taxon>
        <taxon>Kitasatosporales</taxon>
        <taxon>Streptomycetaceae</taxon>
        <taxon>Streptomyces</taxon>
    </lineage>
</organism>